<comment type="similarity">
    <text evidence="4">Belongs to the polysaccharide lyase 3 family.</text>
</comment>
<keyword evidence="7 13" id="KW-0732">Signal</keyword>
<evidence type="ECO:0000256" key="13">
    <source>
        <dbReference type="SAM" id="SignalP"/>
    </source>
</evidence>
<dbReference type="EC" id="4.2.2.2" evidence="5"/>
<keyword evidence="6" id="KW-0964">Secreted</keyword>
<dbReference type="OrthoDB" id="441042at2759"/>
<comment type="subcellular location">
    <subcellularLocation>
        <location evidence="3">Secreted</location>
    </subcellularLocation>
</comment>
<evidence type="ECO:0000256" key="10">
    <source>
        <dbReference type="ARBA" id="ARBA00025679"/>
    </source>
</evidence>
<evidence type="ECO:0000313" key="15">
    <source>
        <dbReference type="Proteomes" id="UP000580250"/>
    </source>
</evidence>
<feature type="signal peptide" evidence="13">
    <location>
        <begin position="1"/>
        <end position="32"/>
    </location>
</feature>
<evidence type="ECO:0000256" key="5">
    <source>
        <dbReference type="ARBA" id="ARBA00012272"/>
    </source>
</evidence>
<dbReference type="Gene3D" id="2.160.20.10">
    <property type="entry name" value="Single-stranded right-handed beta-helix, Pectin lyase-like"/>
    <property type="match status" value="1"/>
</dbReference>
<evidence type="ECO:0000256" key="8">
    <source>
        <dbReference type="ARBA" id="ARBA00022837"/>
    </source>
</evidence>
<dbReference type="GO" id="GO:0045490">
    <property type="term" value="P:pectin catabolic process"/>
    <property type="evidence" value="ECO:0007669"/>
    <property type="project" value="TreeGrafter"/>
</dbReference>
<feature type="region of interest" description="Disordered" evidence="12">
    <location>
        <begin position="286"/>
        <end position="315"/>
    </location>
</feature>
<comment type="function">
    <text evidence="10">Pectinolytic enzyme consist of four classes of enzymes: pectin lyase, polygalacturonase, pectin methylesterase and rhamnogalacturonase. Among pectinolytic enzymes, pectin lyase is the most important in depolymerization of pectin, since it cleaves internal glycosidic bonds of highly methylated pectins. Favors pectate, the anion, over pectin, the methyl ester.</text>
</comment>
<dbReference type="Proteomes" id="UP000580250">
    <property type="component" value="Unassembled WGS sequence"/>
</dbReference>
<dbReference type="PANTHER" id="PTHR33407">
    <property type="entry name" value="PECTATE LYASE F-RELATED"/>
    <property type="match status" value="1"/>
</dbReference>
<dbReference type="EMBL" id="CAJEWN010000139">
    <property type="protein sequence ID" value="CAD2168329.1"/>
    <property type="molecule type" value="Genomic_DNA"/>
</dbReference>
<gene>
    <name evidence="14" type="ORF">MENT_LOCUS19690</name>
</gene>
<feature type="chain" id="PRO_5028167960" description="Probable pectate lyase F" evidence="13">
    <location>
        <begin position="33"/>
        <end position="315"/>
    </location>
</feature>
<reference evidence="14 15" key="1">
    <citation type="submission" date="2020-08" db="EMBL/GenBank/DDBJ databases">
        <authorList>
            <person name="Koutsovoulos G."/>
            <person name="Danchin GJ E."/>
        </authorList>
    </citation>
    <scope>NUCLEOTIDE SEQUENCE [LARGE SCALE GENOMIC DNA]</scope>
</reference>
<dbReference type="InterPro" id="IPR011050">
    <property type="entry name" value="Pectin_lyase_fold/virulence"/>
</dbReference>
<evidence type="ECO:0000256" key="6">
    <source>
        <dbReference type="ARBA" id="ARBA00022525"/>
    </source>
</evidence>
<evidence type="ECO:0000256" key="7">
    <source>
        <dbReference type="ARBA" id="ARBA00022729"/>
    </source>
</evidence>
<organism evidence="14 15">
    <name type="scientific">Meloidogyne enterolobii</name>
    <name type="common">Root-knot nematode worm</name>
    <name type="synonym">Meloidogyne mayaguensis</name>
    <dbReference type="NCBI Taxonomy" id="390850"/>
    <lineage>
        <taxon>Eukaryota</taxon>
        <taxon>Metazoa</taxon>
        <taxon>Ecdysozoa</taxon>
        <taxon>Nematoda</taxon>
        <taxon>Chromadorea</taxon>
        <taxon>Rhabditida</taxon>
        <taxon>Tylenchina</taxon>
        <taxon>Tylenchomorpha</taxon>
        <taxon>Tylenchoidea</taxon>
        <taxon>Meloidogynidae</taxon>
        <taxon>Meloidogyninae</taxon>
        <taxon>Meloidogyne</taxon>
    </lineage>
</organism>
<evidence type="ECO:0000256" key="1">
    <source>
        <dbReference type="ARBA" id="ARBA00000695"/>
    </source>
</evidence>
<dbReference type="GO" id="GO:0005576">
    <property type="term" value="C:extracellular region"/>
    <property type="evidence" value="ECO:0007669"/>
    <property type="project" value="UniProtKB-SubCell"/>
</dbReference>
<proteinExistence type="inferred from homology"/>
<evidence type="ECO:0000256" key="3">
    <source>
        <dbReference type="ARBA" id="ARBA00004613"/>
    </source>
</evidence>
<dbReference type="Pfam" id="PF03211">
    <property type="entry name" value="Pectate_lyase"/>
    <property type="match status" value="1"/>
</dbReference>
<dbReference type="InterPro" id="IPR012334">
    <property type="entry name" value="Pectin_lyas_fold"/>
</dbReference>
<dbReference type="SUPFAM" id="SSF51126">
    <property type="entry name" value="Pectin lyase-like"/>
    <property type="match status" value="1"/>
</dbReference>
<dbReference type="AlphaFoldDB" id="A0A6V7V0U6"/>
<comment type="caution">
    <text evidence="14">The sequence shown here is derived from an EMBL/GenBank/DDBJ whole genome shotgun (WGS) entry which is preliminary data.</text>
</comment>
<keyword evidence="9" id="KW-0456">Lyase</keyword>
<keyword evidence="8" id="KW-0106">Calcium</keyword>
<evidence type="ECO:0000256" key="9">
    <source>
        <dbReference type="ARBA" id="ARBA00023239"/>
    </source>
</evidence>
<feature type="compositionally biased region" description="Basic and acidic residues" evidence="12">
    <location>
        <begin position="289"/>
        <end position="315"/>
    </location>
</feature>
<name>A0A6V7V0U6_MELEN</name>
<dbReference type="PANTHER" id="PTHR33407:SF9">
    <property type="entry name" value="PECTATE LYASE F-RELATED"/>
    <property type="match status" value="1"/>
</dbReference>
<sequence length="315" mass="35177">MTFLFRKLMHLISTKQLFLLIFFISALNSLQALQNPQNGGPITDDFCSKFPEASETKEVDEPIIVKGEVDMHYQRLIATKKLRDDCSIEGSVKGKHIIDIEDGGTLKNVILADPAKGVWCEKSCKLINVYWEKVCYHAAGFSGDDSSPKIHEVTNSTALHAPDKFFTQSSKGKTIIRNFCGHEFGKVYCSCGSGCQPQYQRSVEIYDSRFKGPGLTLISLNHNYKDSMSMSNVYVDPNPKIKYICQEYTGTTQTTGDMTPTASFTANEAGKGQSCNYSTKEYSLAAETNTKENNSDKQDQKEGTQKENQKNDKND</sequence>
<evidence type="ECO:0000256" key="2">
    <source>
        <dbReference type="ARBA" id="ARBA00001913"/>
    </source>
</evidence>
<protein>
    <recommendedName>
        <fullName evidence="11">Probable pectate lyase F</fullName>
        <ecNumber evidence="5">4.2.2.2</ecNumber>
    </recommendedName>
</protein>
<evidence type="ECO:0000256" key="4">
    <source>
        <dbReference type="ARBA" id="ARBA00006463"/>
    </source>
</evidence>
<dbReference type="InterPro" id="IPR004898">
    <property type="entry name" value="Pectate_lyase_PlyH/PlyE-like"/>
</dbReference>
<dbReference type="GO" id="GO:0030570">
    <property type="term" value="F:pectate lyase activity"/>
    <property type="evidence" value="ECO:0007669"/>
    <property type="project" value="UniProtKB-EC"/>
</dbReference>
<evidence type="ECO:0000313" key="14">
    <source>
        <dbReference type="EMBL" id="CAD2168329.1"/>
    </source>
</evidence>
<accession>A0A6V7V0U6</accession>
<comment type="cofactor">
    <cofactor evidence="2">
        <name>Ca(2+)</name>
        <dbReference type="ChEBI" id="CHEBI:29108"/>
    </cofactor>
</comment>
<evidence type="ECO:0000256" key="11">
    <source>
        <dbReference type="ARBA" id="ARBA00039895"/>
    </source>
</evidence>
<evidence type="ECO:0000256" key="12">
    <source>
        <dbReference type="SAM" id="MobiDB-lite"/>
    </source>
</evidence>
<comment type="catalytic activity">
    <reaction evidence="1">
        <text>Eliminative cleavage of (1-&gt;4)-alpha-D-galacturonan to give oligosaccharides with 4-deoxy-alpha-D-galact-4-enuronosyl groups at their non-reducing ends.</text>
        <dbReference type="EC" id="4.2.2.2"/>
    </reaction>
</comment>